<accession>A0A2N1NS45</accession>
<comment type="caution">
    <text evidence="1">The sequence shown here is derived from an EMBL/GenBank/DDBJ whole genome shotgun (WGS) entry which is preliminary data.</text>
</comment>
<protein>
    <submittedName>
        <fullName evidence="1">Uncharacterized protein</fullName>
    </submittedName>
</protein>
<gene>
    <name evidence="1" type="ORF">RhiirC2_772224</name>
</gene>
<proteinExistence type="predicted"/>
<name>A0A2N1NS45_9GLOM</name>
<reference evidence="1 2" key="2">
    <citation type="submission" date="2017-10" db="EMBL/GenBank/DDBJ databases">
        <title>Extensive intraspecific genome diversity in a model arbuscular mycorrhizal fungus.</title>
        <authorList>
            <person name="Chen E.C.H."/>
            <person name="Morin E."/>
            <person name="Baudet D."/>
            <person name="Noel J."/>
            <person name="Ndikumana S."/>
            <person name="Charron P."/>
            <person name="St-Onge C."/>
            <person name="Giorgi J."/>
            <person name="Grigoriev I.V."/>
            <person name="Roux C."/>
            <person name="Martin F.M."/>
            <person name="Corradi N."/>
        </authorList>
    </citation>
    <scope>NUCLEOTIDE SEQUENCE [LARGE SCALE GENOMIC DNA]</scope>
    <source>
        <strain evidence="1 2">C2</strain>
    </source>
</reference>
<dbReference type="AlphaFoldDB" id="A0A2N1NS45"/>
<dbReference type="VEuPathDB" id="FungiDB:RhiirA1_502886"/>
<sequence length="182" mass="21660">MFLDQKFLLCQQKFWLPNSPLNFFELSDKLLKCFSHLESLLTFFKFYNLSISTNFKFTTKGGSYPISHVIIDKKFLFAHIDSLKNKSIMFLDQIITKDSAHLMEYKKIKEQLQYKGERMPRWYKFLWDHITINNTGRLFCNLETINSKSYGNMSAYTTHNSRYSPSSKRFHKMGYCLGPSYF</sequence>
<dbReference type="EMBL" id="LLXL01000170">
    <property type="protein sequence ID" value="PKK76699.1"/>
    <property type="molecule type" value="Genomic_DNA"/>
</dbReference>
<evidence type="ECO:0000313" key="2">
    <source>
        <dbReference type="Proteomes" id="UP000233469"/>
    </source>
</evidence>
<reference evidence="1 2" key="1">
    <citation type="submission" date="2016-04" db="EMBL/GenBank/DDBJ databases">
        <title>Genome analyses suggest a sexual origin of heterokaryosis in a supposedly ancient asexual fungus.</title>
        <authorList>
            <person name="Ropars J."/>
            <person name="Sedzielewska K."/>
            <person name="Noel J."/>
            <person name="Charron P."/>
            <person name="Farinelli L."/>
            <person name="Marton T."/>
            <person name="Kruger M."/>
            <person name="Pelin A."/>
            <person name="Brachmann A."/>
            <person name="Corradi N."/>
        </authorList>
    </citation>
    <scope>NUCLEOTIDE SEQUENCE [LARGE SCALE GENOMIC DNA]</scope>
    <source>
        <strain evidence="1 2">C2</strain>
    </source>
</reference>
<evidence type="ECO:0000313" key="1">
    <source>
        <dbReference type="EMBL" id="PKK76699.1"/>
    </source>
</evidence>
<dbReference type="Proteomes" id="UP000233469">
    <property type="component" value="Unassembled WGS sequence"/>
</dbReference>
<organism evidence="1 2">
    <name type="scientific">Rhizophagus irregularis</name>
    <dbReference type="NCBI Taxonomy" id="588596"/>
    <lineage>
        <taxon>Eukaryota</taxon>
        <taxon>Fungi</taxon>
        <taxon>Fungi incertae sedis</taxon>
        <taxon>Mucoromycota</taxon>
        <taxon>Glomeromycotina</taxon>
        <taxon>Glomeromycetes</taxon>
        <taxon>Glomerales</taxon>
        <taxon>Glomeraceae</taxon>
        <taxon>Rhizophagus</taxon>
    </lineage>
</organism>